<dbReference type="KEGG" id="lck:HN018_12270"/>
<dbReference type="GO" id="GO:0005886">
    <property type="term" value="C:plasma membrane"/>
    <property type="evidence" value="ECO:0007669"/>
    <property type="project" value="UniProtKB-SubCell"/>
</dbReference>
<sequence length="462" mass="50575">MLIVLVLGGLWTRTRVQPLGTYDQGFYLGIAYDLLHHDRFTDGYRFAGGGADTDRPSGMRFTPLYPALLAAVASVDPELRRNMDCSIAHGGAGTDCRHGAGPMRSLQFLMMAATLWMLWWAAGHCTGRARTGWIALGLGLLTAPLLLLSVDYLMTETTSLFLFVGASTLALAAWRSATRRLVWAGAAGLVFGLAVLTRPGFSWLGYAVLAAGAVWALAGTPAPGRWHRWRLTGGLTAGAGLVVLPWIVRNAIEFGRASLTFGYASHTFVQRLSFDSMTWHEYGMSFVCWLPDGNGIGKSLAGAGACDRFGWDDHPDSFYSIGIGPMLADSLRQSGGWANHMSFLVHHYLLQDPLRQLSWHAMVTLPLALRGLYVDHYWGFVLGPVCAVLTMRALLRRNDVDRRFLLLALPAWFMLAFNAAAAVNQVRYNLMLIVPFSIAGAMAIEVAIAYLNRLRAVSHRAL</sequence>
<dbReference type="Proteomes" id="UP000500767">
    <property type="component" value="Chromosome"/>
</dbReference>
<feature type="transmembrane region" description="Helical" evidence="8">
    <location>
        <begin position="181"/>
        <end position="197"/>
    </location>
</feature>
<feature type="transmembrane region" description="Helical" evidence="8">
    <location>
        <begin position="105"/>
        <end position="121"/>
    </location>
</feature>
<evidence type="ECO:0000256" key="5">
    <source>
        <dbReference type="ARBA" id="ARBA00022692"/>
    </source>
</evidence>
<dbReference type="GO" id="GO:0016763">
    <property type="term" value="F:pentosyltransferase activity"/>
    <property type="evidence" value="ECO:0007669"/>
    <property type="project" value="TreeGrafter"/>
</dbReference>
<feature type="transmembrane region" description="Helical" evidence="8">
    <location>
        <begin position="430"/>
        <end position="451"/>
    </location>
</feature>
<organism evidence="9 10">
    <name type="scientific">Lichenicola cladoniae</name>
    <dbReference type="NCBI Taxonomy" id="1484109"/>
    <lineage>
        <taxon>Bacteria</taxon>
        <taxon>Pseudomonadati</taxon>
        <taxon>Pseudomonadota</taxon>
        <taxon>Alphaproteobacteria</taxon>
        <taxon>Acetobacterales</taxon>
        <taxon>Acetobacteraceae</taxon>
        <taxon>Lichenicola</taxon>
    </lineage>
</organism>
<evidence type="ECO:0000256" key="3">
    <source>
        <dbReference type="ARBA" id="ARBA00022676"/>
    </source>
</evidence>
<comment type="subcellular location">
    <subcellularLocation>
        <location evidence="1">Cell membrane</location>
        <topology evidence="1">Multi-pass membrane protein</topology>
    </subcellularLocation>
</comment>
<evidence type="ECO:0000256" key="1">
    <source>
        <dbReference type="ARBA" id="ARBA00004651"/>
    </source>
</evidence>
<dbReference type="RefSeq" id="WP_171835659.1">
    <property type="nucleotide sequence ID" value="NZ_CP053708.1"/>
</dbReference>
<name>A0A6M8HQT3_9PROT</name>
<protein>
    <recommendedName>
        <fullName evidence="11">Glycosyltransferase RgtA/B/C/D-like domain-containing protein</fullName>
    </recommendedName>
</protein>
<evidence type="ECO:0000256" key="7">
    <source>
        <dbReference type="ARBA" id="ARBA00023136"/>
    </source>
</evidence>
<feature type="transmembrane region" description="Helical" evidence="8">
    <location>
        <begin position="229"/>
        <end position="248"/>
    </location>
</feature>
<feature type="transmembrane region" description="Helical" evidence="8">
    <location>
        <begin position="133"/>
        <end position="152"/>
    </location>
</feature>
<reference evidence="9 10" key="1">
    <citation type="journal article" date="2014" name="World J. Microbiol. Biotechnol.">
        <title>Biodiversity and physiological characteristics of Antarctic and Arctic lichens-associated bacteria.</title>
        <authorList>
            <person name="Lee Y.M."/>
            <person name="Kim E.H."/>
            <person name="Lee H.K."/>
            <person name="Hong S.G."/>
        </authorList>
    </citation>
    <scope>NUCLEOTIDE SEQUENCE [LARGE SCALE GENOMIC DNA]</scope>
    <source>
        <strain evidence="9 10">PAMC 26569</strain>
    </source>
</reference>
<feature type="transmembrane region" description="Helical" evidence="8">
    <location>
        <begin position="158"/>
        <end position="174"/>
    </location>
</feature>
<evidence type="ECO:0000256" key="2">
    <source>
        <dbReference type="ARBA" id="ARBA00022475"/>
    </source>
</evidence>
<keyword evidence="7 8" id="KW-0472">Membrane</keyword>
<feature type="transmembrane region" description="Helical" evidence="8">
    <location>
        <begin position="404"/>
        <end position="424"/>
    </location>
</feature>
<evidence type="ECO:0000313" key="9">
    <source>
        <dbReference type="EMBL" id="QKE90708.1"/>
    </source>
</evidence>
<dbReference type="InterPro" id="IPR050297">
    <property type="entry name" value="LipidA_mod_glycosyltrf_83"/>
</dbReference>
<dbReference type="PANTHER" id="PTHR33908:SF11">
    <property type="entry name" value="MEMBRANE PROTEIN"/>
    <property type="match status" value="1"/>
</dbReference>
<dbReference type="PANTHER" id="PTHR33908">
    <property type="entry name" value="MANNOSYLTRANSFERASE YKCB-RELATED"/>
    <property type="match status" value="1"/>
</dbReference>
<dbReference type="GO" id="GO:0009103">
    <property type="term" value="P:lipopolysaccharide biosynthetic process"/>
    <property type="evidence" value="ECO:0007669"/>
    <property type="project" value="UniProtKB-ARBA"/>
</dbReference>
<evidence type="ECO:0000256" key="6">
    <source>
        <dbReference type="ARBA" id="ARBA00022989"/>
    </source>
</evidence>
<dbReference type="AlphaFoldDB" id="A0A6M8HQT3"/>
<keyword evidence="3" id="KW-0328">Glycosyltransferase</keyword>
<feature type="transmembrane region" description="Helical" evidence="8">
    <location>
        <begin position="203"/>
        <end position="222"/>
    </location>
</feature>
<gene>
    <name evidence="9" type="ORF">HN018_12270</name>
</gene>
<evidence type="ECO:0000256" key="8">
    <source>
        <dbReference type="SAM" id="Phobius"/>
    </source>
</evidence>
<evidence type="ECO:0008006" key="11">
    <source>
        <dbReference type="Google" id="ProtNLM"/>
    </source>
</evidence>
<keyword evidence="4" id="KW-0808">Transferase</keyword>
<keyword evidence="10" id="KW-1185">Reference proteome</keyword>
<keyword evidence="2" id="KW-1003">Cell membrane</keyword>
<accession>A0A6M8HQT3</accession>
<feature type="transmembrane region" description="Helical" evidence="8">
    <location>
        <begin position="377"/>
        <end position="395"/>
    </location>
</feature>
<evidence type="ECO:0000313" key="10">
    <source>
        <dbReference type="Proteomes" id="UP000500767"/>
    </source>
</evidence>
<keyword evidence="5 8" id="KW-0812">Transmembrane</keyword>
<dbReference type="EMBL" id="CP053708">
    <property type="protein sequence ID" value="QKE90708.1"/>
    <property type="molecule type" value="Genomic_DNA"/>
</dbReference>
<evidence type="ECO:0000256" key="4">
    <source>
        <dbReference type="ARBA" id="ARBA00022679"/>
    </source>
</evidence>
<proteinExistence type="predicted"/>
<keyword evidence="6 8" id="KW-1133">Transmembrane helix</keyword>